<feature type="transmembrane region" description="Helical" evidence="1">
    <location>
        <begin position="6"/>
        <end position="24"/>
    </location>
</feature>
<sequence length="314" mass="35384">MWQTWLIVLCILIVVIAVVVYAIYKLTTKGFPKPAYRRPQFVPEPDKWSDTGLYIAWIGHSTLLMRINGITVLTDPVFSHKVGVRIPFLTIGPARHVSPALEPEDLPPIDVVLLSHAHLDHLDMPSLRAVVSPATEIVTAHGTGRLPRKFDAKHVHELAPGETLTLSCGLEISGQRVRHWGNRFPWNRRYGFLGYILKHADWRVFFAGDTAYTQALSEVKAHHPDVTCMPIGAYAPETFQGAHCTPEEAWKMFEDTGAQVLVPMHHDTFVLSRELVDEPLARLIQAAGEKKNRIVITQHGQTFYAKSRQSLKRD</sequence>
<organism evidence="3 4">
    <name type="scientific">Alicyclobacillus fodiniaquatilis</name>
    <dbReference type="NCBI Taxonomy" id="1661150"/>
    <lineage>
        <taxon>Bacteria</taxon>
        <taxon>Bacillati</taxon>
        <taxon>Bacillota</taxon>
        <taxon>Bacilli</taxon>
        <taxon>Bacillales</taxon>
        <taxon>Alicyclobacillaceae</taxon>
        <taxon>Alicyclobacillus</taxon>
    </lineage>
</organism>
<dbReference type="RefSeq" id="WP_377945426.1">
    <property type="nucleotide sequence ID" value="NZ_JBHUCX010000092.1"/>
</dbReference>
<reference evidence="4" key="1">
    <citation type="journal article" date="2019" name="Int. J. Syst. Evol. Microbiol.">
        <title>The Global Catalogue of Microorganisms (GCM) 10K type strain sequencing project: providing services to taxonomists for standard genome sequencing and annotation.</title>
        <authorList>
            <consortium name="The Broad Institute Genomics Platform"/>
            <consortium name="The Broad Institute Genome Sequencing Center for Infectious Disease"/>
            <person name="Wu L."/>
            <person name="Ma J."/>
        </authorList>
    </citation>
    <scope>NUCLEOTIDE SEQUENCE [LARGE SCALE GENOMIC DNA]</scope>
    <source>
        <strain evidence="4">CGMCC 1.12286</strain>
    </source>
</reference>
<dbReference type="InterPro" id="IPR024884">
    <property type="entry name" value="NAPE-PLD"/>
</dbReference>
<dbReference type="PIRSF" id="PIRSF038896">
    <property type="entry name" value="NAPE-PLD"/>
    <property type="match status" value="1"/>
</dbReference>
<protein>
    <submittedName>
        <fullName evidence="3">MBL fold metallo-hydrolase</fullName>
    </submittedName>
</protein>
<dbReference type="Pfam" id="PF12706">
    <property type="entry name" value="Lactamase_B_2"/>
    <property type="match status" value="1"/>
</dbReference>
<dbReference type="PANTHER" id="PTHR15032:SF36">
    <property type="entry name" value="METALLO-BETA-LACTAMASE DOMAIN-CONTAINING PROTEIN"/>
    <property type="match status" value="1"/>
</dbReference>
<evidence type="ECO:0000259" key="2">
    <source>
        <dbReference type="Pfam" id="PF12706"/>
    </source>
</evidence>
<accession>A0ABW4JM98</accession>
<name>A0ABW4JM98_9BACL</name>
<evidence type="ECO:0000256" key="1">
    <source>
        <dbReference type="SAM" id="Phobius"/>
    </source>
</evidence>
<dbReference type="Gene3D" id="3.60.15.10">
    <property type="entry name" value="Ribonuclease Z/Hydroxyacylglutathione hydrolase-like"/>
    <property type="match status" value="1"/>
</dbReference>
<dbReference type="EMBL" id="JBHUCX010000092">
    <property type="protein sequence ID" value="MFD1677537.1"/>
    <property type="molecule type" value="Genomic_DNA"/>
</dbReference>
<comment type="caution">
    <text evidence="3">The sequence shown here is derived from an EMBL/GenBank/DDBJ whole genome shotgun (WGS) entry which is preliminary data.</text>
</comment>
<gene>
    <name evidence="3" type="ORF">ACFSB2_23020</name>
</gene>
<dbReference type="InterPro" id="IPR001279">
    <property type="entry name" value="Metallo-B-lactamas"/>
</dbReference>
<dbReference type="PANTHER" id="PTHR15032">
    <property type="entry name" value="N-ACYL-PHOSPHATIDYLETHANOLAMINE-HYDROLYZING PHOSPHOLIPASE D"/>
    <property type="match status" value="1"/>
</dbReference>
<keyword evidence="1" id="KW-0472">Membrane</keyword>
<keyword evidence="1" id="KW-1133">Transmembrane helix</keyword>
<evidence type="ECO:0000313" key="3">
    <source>
        <dbReference type="EMBL" id="MFD1677537.1"/>
    </source>
</evidence>
<keyword evidence="4" id="KW-1185">Reference proteome</keyword>
<dbReference type="Proteomes" id="UP001597079">
    <property type="component" value="Unassembled WGS sequence"/>
</dbReference>
<proteinExistence type="predicted"/>
<dbReference type="SUPFAM" id="SSF56281">
    <property type="entry name" value="Metallo-hydrolase/oxidoreductase"/>
    <property type="match status" value="1"/>
</dbReference>
<feature type="domain" description="Metallo-beta-lactamase" evidence="2">
    <location>
        <begin position="72"/>
        <end position="266"/>
    </location>
</feature>
<dbReference type="InterPro" id="IPR036866">
    <property type="entry name" value="RibonucZ/Hydroxyglut_hydro"/>
</dbReference>
<keyword evidence="1" id="KW-0812">Transmembrane</keyword>
<evidence type="ECO:0000313" key="4">
    <source>
        <dbReference type="Proteomes" id="UP001597079"/>
    </source>
</evidence>